<dbReference type="eggNOG" id="arCOG00225">
    <property type="taxonomic scope" value="Archaea"/>
</dbReference>
<dbReference type="Gene3D" id="1.10.10.10">
    <property type="entry name" value="Winged helix-like DNA-binding domain superfamily/Winged helix DNA-binding domain"/>
    <property type="match status" value="1"/>
</dbReference>
<evidence type="ECO:0000313" key="7">
    <source>
        <dbReference type="Proteomes" id="UP000002063"/>
    </source>
</evidence>
<protein>
    <submittedName>
        <fullName evidence="6">Transcriptional regulator, LysR family</fullName>
    </submittedName>
</protein>
<dbReference type="PANTHER" id="PTHR30126">
    <property type="entry name" value="HTH-TYPE TRANSCRIPTIONAL REGULATOR"/>
    <property type="match status" value="1"/>
</dbReference>
<keyword evidence="4" id="KW-0804">Transcription</keyword>
<gene>
    <name evidence="6" type="ordered locus">Metvu_0928</name>
</gene>
<name>C9RGT4_METVM</name>
<proteinExistence type="inferred from homology"/>
<organism evidence="6 7">
    <name type="scientific">Methanocaldococcus vulcanius (strain ATCC 700851 / DSM 12094 / M7)</name>
    <name type="common">Methanococcus vulcanius</name>
    <dbReference type="NCBI Taxonomy" id="579137"/>
    <lineage>
        <taxon>Archaea</taxon>
        <taxon>Methanobacteriati</taxon>
        <taxon>Methanobacteriota</taxon>
        <taxon>Methanomada group</taxon>
        <taxon>Methanococci</taxon>
        <taxon>Methanococcales</taxon>
        <taxon>Methanocaldococcaceae</taxon>
        <taxon>Methanocaldococcus</taxon>
    </lineage>
</organism>
<dbReference type="InterPro" id="IPR000847">
    <property type="entry name" value="LysR_HTH_N"/>
</dbReference>
<evidence type="ECO:0000256" key="4">
    <source>
        <dbReference type="ARBA" id="ARBA00023163"/>
    </source>
</evidence>
<dbReference type="EMBL" id="CP001787">
    <property type="protein sequence ID" value="ACX72786.1"/>
    <property type="molecule type" value="Genomic_DNA"/>
</dbReference>
<dbReference type="Pfam" id="PF00126">
    <property type="entry name" value="HTH_1"/>
    <property type="match status" value="1"/>
</dbReference>
<dbReference type="SUPFAM" id="SSF46785">
    <property type="entry name" value="Winged helix' DNA-binding domain"/>
    <property type="match status" value="1"/>
</dbReference>
<dbReference type="PANTHER" id="PTHR30126:SF40">
    <property type="entry name" value="HTH-TYPE TRANSCRIPTIONAL REGULATOR GLTR"/>
    <property type="match status" value="1"/>
</dbReference>
<dbReference type="AlphaFoldDB" id="C9RGT4"/>
<feature type="domain" description="HTH lysR-type" evidence="5">
    <location>
        <begin position="20"/>
        <end position="77"/>
    </location>
</feature>
<keyword evidence="7" id="KW-1185">Reference proteome</keyword>
<dbReference type="HOGENOM" id="CLU_992530_0_0_2"/>
<dbReference type="KEGG" id="mvu:Metvu_0928"/>
<dbReference type="GeneID" id="8513265"/>
<evidence type="ECO:0000256" key="2">
    <source>
        <dbReference type="ARBA" id="ARBA00023015"/>
    </source>
</evidence>
<dbReference type="GO" id="GO:0000976">
    <property type="term" value="F:transcription cis-regulatory region binding"/>
    <property type="evidence" value="ECO:0007669"/>
    <property type="project" value="TreeGrafter"/>
</dbReference>
<keyword evidence="3" id="KW-0238">DNA-binding</keyword>
<keyword evidence="2" id="KW-0805">Transcription regulation</keyword>
<evidence type="ECO:0000256" key="1">
    <source>
        <dbReference type="ARBA" id="ARBA00009437"/>
    </source>
</evidence>
<dbReference type="PROSITE" id="PS50931">
    <property type="entry name" value="HTH_LYSR"/>
    <property type="match status" value="1"/>
</dbReference>
<dbReference type="STRING" id="579137.Metvu_0928"/>
<evidence type="ECO:0000313" key="6">
    <source>
        <dbReference type="EMBL" id="ACX72786.1"/>
    </source>
</evidence>
<accession>C9RGT4</accession>
<dbReference type="GO" id="GO:0003700">
    <property type="term" value="F:DNA-binding transcription factor activity"/>
    <property type="evidence" value="ECO:0007669"/>
    <property type="project" value="InterPro"/>
</dbReference>
<evidence type="ECO:0000256" key="3">
    <source>
        <dbReference type="ARBA" id="ARBA00023125"/>
    </source>
</evidence>
<comment type="similarity">
    <text evidence="1">Belongs to the LysR transcriptional regulatory family.</text>
</comment>
<dbReference type="InterPro" id="IPR036388">
    <property type="entry name" value="WH-like_DNA-bd_sf"/>
</dbReference>
<dbReference type="InterPro" id="IPR036390">
    <property type="entry name" value="WH_DNA-bd_sf"/>
</dbReference>
<dbReference type="RefSeq" id="WP_015733006.1">
    <property type="nucleotide sequence ID" value="NC_013407.1"/>
</dbReference>
<reference evidence="6" key="1">
    <citation type="submission" date="2009-10" db="EMBL/GenBank/DDBJ databases">
        <title>Complete sequence of chromosome of Methanocaldococcus vulcanius M7.</title>
        <authorList>
            <consortium name="US DOE Joint Genome Institute"/>
            <person name="Lucas S."/>
            <person name="Copeland A."/>
            <person name="Lapidus A."/>
            <person name="Glavina del Rio T."/>
            <person name="Dalin E."/>
            <person name="Tice H."/>
            <person name="Bruce D."/>
            <person name="Goodwin L."/>
            <person name="Pitluck S."/>
            <person name="Lcollab F.I."/>
            <person name="Brettin T."/>
            <person name="Detter J.C."/>
            <person name="Han C."/>
            <person name="Tapia R."/>
            <person name="Kuske C.R."/>
            <person name="Schmutz J."/>
            <person name="Larimer F."/>
            <person name="Land M."/>
            <person name="Hauser L."/>
            <person name="Kyrpides N."/>
            <person name="Ovchinikova G."/>
            <person name="Sieprawska-Lupa M."/>
            <person name="Whitman W.B."/>
            <person name="Woyke T."/>
        </authorList>
    </citation>
    <scope>NUCLEOTIDE SEQUENCE [LARGE SCALE GENOMIC DNA]</scope>
    <source>
        <strain evidence="6">M7</strain>
    </source>
</reference>
<dbReference type="Proteomes" id="UP000002063">
    <property type="component" value="Chromosome"/>
</dbReference>
<evidence type="ECO:0000259" key="5">
    <source>
        <dbReference type="PROSITE" id="PS50931"/>
    </source>
</evidence>
<sequence length="289" mass="33424">MKKMDELDVNTPIEYMGKIITPNQIKLLLALHKTKSQNEASKLLKISPSSFNIQLKRLEKKLGVKIYDSSPNGTILTSAGLNILEEYFTVRKRTSKNFFTVSGFVSGEIAKTIFEDPIITSFDNALKLLTLGLVDVLGVDDSYWIYRLNDERFLKADLGNFNFDIFLIAYDNFVMVSKGSFDYKNLIGVRFSSQRIVYNILRREGIKFKIKKRVKNPFIAIDLVEEGYSLFLNESLIKYVEDRDINIHYPTFYEKTIHAINFVSFNGDKFNKKDIEKMKKKVKKLGFKV</sequence>